<evidence type="ECO:0000256" key="5">
    <source>
        <dbReference type="ARBA" id="ARBA00022989"/>
    </source>
</evidence>
<feature type="transmembrane region" description="Helical" evidence="8">
    <location>
        <begin position="48"/>
        <end position="70"/>
    </location>
</feature>
<dbReference type="HOGENOM" id="CLU_051078_1_0_6"/>
<evidence type="ECO:0000256" key="4">
    <source>
        <dbReference type="ARBA" id="ARBA00022692"/>
    </source>
</evidence>
<organism evidence="9 10">
    <name type="scientific">Xylella fastidiosa subsp. sandyi Ann-1</name>
    <dbReference type="NCBI Taxonomy" id="155920"/>
    <lineage>
        <taxon>Bacteria</taxon>
        <taxon>Pseudomonadati</taxon>
        <taxon>Pseudomonadota</taxon>
        <taxon>Gammaproteobacteria</taxon>
        <taxon>Lysobacterales</taxon>
        <taxon>Lysobacteraceae</taxon>
        <taxon>Xylella</taxon>
    </lineage>
</organism>
<dbReference type="InterPro" id="IPR005744">
    <property type="entry name" value="Hy-lIII"/>
</dbReference>
<evidence type="ECO:0000256" key="2">
    <source>
        <dbReference type="ARBA" id="ARBA00008488"/>
    </source>
</evidence>
<keyword evidence="7" id="KW-0862">Zinc</keyword>
<feature type="transmembrane region" description="Helical" evidence="8">
    <location>
        <begin position="20"/>
        <end position="42"/>
    </location>
</feature>
<gene>
    <name evidence="9" type="ORF">D934_01705</name>
</gene>
<dbReference type="Pfam" id="PF03006">
    <property type="entry name" value="HlyIII"/>
    <property type="match status" value="1"/>
</dbReference>
<feature type="transmembrane region" description="Helical" evidence="8">
    <location>
        <begin position="136"/>
        <end position="157"/>
    </location>
</feature>
<dbReference type="KEGG" id="xfs:D934_01705"/>
<feature type="binding site" evidence="7">
    <location>
        <position position="69"/>
    </location>
    <ligand>
        <name>Zn(2+)</name>
        <dbReference type="ChEBI" id="CHEBI:29105"/>
    </ligand>
</feature>
<keyword evidence="7" id="KW-0479">Metal-binding</keyword>
<dbReference type="RefSeq" id="WP_020851413.1">
    <property type="nucleotide sequence ID" value="NZ_CP006696.1"/>
</dbReference>
<feature type="transmembrane region" description="Helical" evidence="8">
    <location>
        <begin position="108"/>
        <end position="129"/>
    </location>
</feature>
<proteinExistence type="inferred from homology"/>
<sequence length="214" mass="23835">MNANAHSSIDSRDELASAIIHGLGALATLAAGSVLITLVSIYGDMWQLLTSIVFSTTLFLLYVASTLYHAIPHPGAKARLRVFDHCAIYLLIAGTYTPFTLITLRGPWGWGLFATIWTLALSGVVFKLFFTERFRLLSTIVYVVMGWLVVIALGPLQRLLDGWTLRWLLAGGVLYTLGTYFYHRDEVRYFHAIWHIFVLAGSVCHFIAVTAQVL</sequence>
<evidence type="ECO:0000313" key="9">
    <source>
        <dbReference type="EMBL" id="AIC09313.1"/>
    </source>
</evidence>
<keyword evidence="6 8" id="KW-0472">Membrane</keyword>
<dbReference type="Proteomes" id="UP000027215">
    <property type="component" value="Chromosome"/>
</dbReference>
<feature type="binding site" evidence="7">
    <location>
        <position position="195"/>
    </location>
    <ligand>
        <name>Zn(2+)</name>
        <dbReference type="ChEBI" id="CHEBI:29105"/>
    </ligand>
</feature>
<dbReference type="AlphaFoldDB" id="A0A060H1C1"/>
<feature type="binding site" evidence="7">
    <location>
        <position position="191"/>
    </location>
    <ligand>
        <name>Zn(2+)</name>
        <dbReference type="ChEBI" id="CHEBI:29105"/>
    </ligand>
</feature>
<dbReference type="GO" id="GO:0140911">
    <property type="term" value="F:pore-forming activity"/>
    <property type="evidence" value="ECO:0007669"/>
    <property type="project" value="InterPro"/>
</dbReference>
<protein>
    <submittedName>
        <fullName evidence="9">Hemolysin D</fullName>
    </submittedName>
</protein>
<feature type="transmembrane region" description="Helical" evidence="8">
    <location>
        <begin position="163"/>
        <end position="182"/>
    </location>
</feature>
<feature type="transmembrane region" description="Helical" evidence="8">
    <location>
        <begin position="189"/>
        <end position="211"/>
    </location>
</feature>
<evidence type="ECO:0000256" key="8">
    <source>
        <dbReference type="SAM" id="Phobius"/>
    </source>
</evidence>
<comment type="similarity">
    <text evidence="2">Belongs to the UPF0073 (Hly-III) family.</text>
</comment>
<feature type="transmembrane region" description="Helical" evidence="8">
    <location>
        <begin position="82"/>
        <end position="102"/>
    </location>
</feature>
<dbReference type="GO" id="GO:0046872">
    <property type="term" value="F:metal ion binding"/>
    <property type="evidence" value="ECO:0007669"/>
    <property type="project" value="UniProtKB-KW"/>
</dbReference>
<dbReference type="EMBL" id="CP006696">
    <property type="protein sequence ID" value="AIC09313.1"/>
    <property type="molecule type" value="Genomic_DNA"/>
</dbReference>
<dbReference type="PANTHER" id="PTHR20855:SF3">
    <property type="entry name" value="LD03007P"/>
    <property type="match status" value="1"/>
</dbReference>
<keyword evidence="5 8" id="KW-1133">Transmembrane helix</keyword>
<evidence type="ECO:0000256" key="1">
    <source>
        <dbReference type="ARBA" id="ARBA00004651"/>
    </source>
</evidence>
<dbReference type="NCBIfam" id="TIGR01065">
    <property type="entry name" value="hlyIII"/>
    <property type="match status" value="1"/>
</dbReference>
<reference evidence="9 10" key="1">
    <citation type="submission" date="2013-08" db="EMBL/GenBank/DDBJ databases">
        <authorList>
            <person name="Stouthamer R."/>
            <person name="Nunney L."/>
        </authorList>
    </citation>
    <scope>NUCLEOTIDE SEQUENCE [LARGE SCALE GENOMIC DNA]</scope>
    <source>
        <strain evidence="10">ann-1</strain>
    </source>
</reference>
<evidence type="ECO:0000256" key="6">
    <source>
        <dbReference type="ARBA" id="ARBA00023136"/>
    </source>
</evidence>
<dbReference type="PANTHER" id="PTHR20855">
    <property type="entry name" value="ADIPOR/PROGESTIN RECEPTOR-RELATED"/>
    <property type="match status" value="1"/>
</dbReference>
<accession>A0A060H1C1</accession>
<evidence type="ECO:0000313" key="10">
    <source>
        <dbReference type="Proteomes" id="UP000027215"/>
    </source>
</evidence>
<name>A0A060H1C1_XYLFS</name>
<evidence type="ECO:0000256" key="3">
    <source>
        <dbReference type="ARBA" id="ARBA00022475"/>
    </source>
</evidence>
<evidence type="ECO:0000256" key="7">
    <source>
        <dbReference type="PIRSR" id="PIRSR604254-1"/>
    </source>
</evidence>
<keyword evidence="3" id="KW-1003">Cell membrane</keyword>
<dbReference type="InterPro" id="IPR004254">
    <property type="entry name" value="AdipoR/HlyIII-related"/>
</dbReference>
<dbReference type="PATRIC" id="fig|155920.8.peg.401"/>
<dbReference type="GO" id="GO:0005886">
    <property type="term" value="C:plasma membrane"/>
    <property type="evidence" value="ECO:0007669"/>
    <property type="project" value="UniProtKB-SubCell"/>
</dbReference>
<comment type="subcellular location">
    <subcellularLocation>
        <location evidence="1">Cell membrane</location>
        <topology evidence="1">Multi-pass membrane protein</topology>
    </subcellularLocation>
</comment>
<keyword evidence="4 8" id="KW-0812">Transmembrane</keyword>